<dbReference type="Proteomes" id="UP000722791">
    <property type="component" value="Unassembled WGS sequence"/>
</dbReference>
<comment type="caution">
    <text evidence="1">The sequence shown here is derived from an EMBL/GenBank/DDBJ whole genome shotgun (WGS) entry which is preliminary data.</text>
</comment>
<name>A0A8J4GWC1_9CHLO</name>
<feature type="non-terminal residue" evidence="1">
    <location>
        <position position="139"/>
    </location>
</feature>
<evidence type="ECO:0000313" key="2">
    <source>
        <dbReference type="Proteomes" id="UP000722791"/>
    </source>
</evidence>
<organism evidence="1 2">
    <name type="scientific">Volvox reticuliferus</name>
    <dbReference type="NCBI Taxonomy" id="1737510"/>
    <lineage>
        <taxon>Eukaryota</taxon>
        <taxon>Viridiplantae</taxon>
        <taxon>Chlorophyta</taxon>
        <taxon>core chlorophytes</taxon>
        <taxon>Chlorophyceae</taxon>
        <taxon>CS clade</taxon>
        <taxon>Chlamydomonadales</taxon>
        <taxon>Volvocaceae</taxon>
        <taxon>Volvox</taxon>
    </lineage>
</organism>
<dbReference type="EMBL" id="BNCQ01000081">
    <property type="protein sequence ID" value="GIM16603.1"/>
    <property type="molecule type" value="Genomic_DNA"/>
</dbReference>
<protein>
    <submittedName>
        <fullName evidence="1">Uncharacterized protein</fullName>
    </submittedName>
</protein>
<proteinExistence type="predicted"/>
<evidence type="ECO:0000313" key="1">
    <source>
        <dbReference type="EMBL" id="GIM16603.1"/>
    </source>
</evidence>
<feature type="non-terminal residue" evidence="1">
    <location>
        <position position="1"/>
    </location>
</feature>
<accession>A0A8J4GWC1</accession>
<dbReference type="AlphaFoldDB" id="A0A8J4GWC1"/>
<reference evidence="1" key="1">
    <citation type="journal article" date="2021" name="Proc. Natl. Acad. Sci. U.S.A.">
        <title>Three genomes in the algal genus Volvox reveal the fate of a haploid sex-determining region after a transition to homothallism.</title>
        <authorList>
            <person name="Yamamoto K."/>
            <person name="Hamaji T."/>
            <person name="Kawai-Toyooka H."/>
            <person name="Matsuzaki R."/>
            <person name="Takahashi F."/>
            <person name="Nishimura Y."/>
            <person name="Kawachi M."/>
            <person name="Noguchi H."/>
            <person name="Minakuchi Y."/>
            <person name="Umen J.G."/>
            <person name="Toyoda A."/>
            <person name="Nozaki H."/>
        </authorList>
    </citation>
    <scope>NUCLEOTIDE SEQUENCE</scope>
    <source>
        <strain evidence="1">NIES-3785</strain>
    </source>
</reference>
<gene>
    <name evidence="1" type="ORF">Vretimale_19224</name>
</gene>
<sequence>GVVRKGRLFSSGICGRPAAPGVQVRPQAATAFCVCNLQVKALEAFVAKRFYRAQRLGQGYERLGHLVRTELQIHIEEQDEAGMARNRCAEINSTITPITVLEDCSGKESHDRGHQHHKLRYMSEPATAVVRESSESDFM</sequence>